<name>A0A7X1ZG67_9PROT</name>
<evidence type="ECO:0000313" key="6">
    <source>
        <dbReference type="Proteomes" id="UP000434582"/>
    </source>
</evidence>
<feature type="compositionally biased region" description="Low complexity" evidence="3">
    <location>
        <begin position="16"/>
        <end position="29"/>
    </location>
</feature>
<protein>
    <submittedName>
        <fullName evidence="5">Nitrogen fixation protein NifX</fullName>
    </submittedName>
</protein>
<dbReference type="GO" id="GO:0009399">
    <property type="term" value="P:nitrogen fixation"/>
    <property type="evidence" value="ECO:0007669"/>
    <property type="project" value="InterPro"/>
</dbReference>
<comment type="caution">
    <text evidence="5">The sequence shown here is derived from an EMBL/GenBank/DDBJ whole genome shotgun (WGS) entry which is preliminary data.</text>
</comment>
<dbReference type="InterPro" id="IPR013480">
    <property type="entry name" value="NifX"/>
</dbReference>
<dbReference type="PANTHER" id="PTHR33937">
    <property type="entry name" value="IRON-MOLYBDENUM PROTEIN-RELATED-RELATED"/>
    <property type="match status" value="1"/>
</dbReference>
<evidence type="ECO:0000259" key="4">
    <source>
        <dbReference type="Pfam" id="PF02579"/>
    </source>
</evidence>
<organism evidence="5 6">
    <name type="scientific">Roseospira navarrensis</name>
    <dbReference type="NCBI Taxonomy" id="140058"/>
    <lineage>
        <taxon>Bacteria</taxon>
        <taxon>Pseudomonadati</taxon>
        <taxon>Pseudomonadota</taxon>
        <taxon>Alphaproteobacteria</taxon>
        <taxon>Rhodospirillales</taxon>
        <taxon>Rhodospirillaceae</taxon>
        <taxon>Roseospira</taxon>
    </lineage>
</organism>
<accession>A0A7X1ZG67</accession>
<dbReference type="Pfam" id="PF02579">
    <property type="entry name" value="Nitro_FeMo-Co"/>
    <property type="match status" value="1"/>
</dbReference>
<dbReference type="NCBIfam" id="TIGR02663">
    <property type="entry name" value="nifX"/>
    <property type="match status" value="1"/>
</dbReference>
<dbReference type="InterPro" id="IPR003731">
    <property type="entry name" value="Di-Nase_FeMo-co_biosynth"/>
</dbReference>
<evidence type="ECO:0000313" key="5">
    <source>
        <dbReference type="EMBL" id="MQX37978.1"/>
    </source>
</evidence>
<dbReference type="SUPFAM" id="SSF53146">
    <property type="entry name" value="Nitrogenase accessory factor-like"/>
    <property type="match status" value="1"/>
</dbReference>
<keyword evidence="6" id="KW-1185">Reference proteome</keyword>
<dbReference type="GO" id="GO:0051540">
    <property type="term" value="F:metal cluster binding"/>
    <property type="evidence" value="ECO:0007669"/>
    <property type="project" value="InterPro"/>
</dbReference>
<dbReference type="PANTHER" id="PTHR33937:SF1">
    <property type="entry name" value="IRON-MOLIBDENUM COFACTOR PROCESSING PROTEIN"/>
    <property type="match status" value="1"/>
</dbReference>
<proteinExistence type="inferred from homology"/>
<reference evidence="5 6" key="1">
    <citation type="submission" date="2019-10" db="EMBL/GenBank/DDBJ databases">
        <title>Draft whole-genome sequence of the purple nonsulfur photosynthetic bacterium Roseospira navarrensis DSM 15114.</title>
        <authorList>
            <person name="Kyndt J.A."/>
            <person name="Meyer T.E."/>
        </authorList>
    </citation>
    <scope>NUCLEOTIDE SEQUENCE [LARGE SCALE GENOMIC DNA]</scope>
    <source>
        <strain evidence="5 6">DSM 15114</strain>
    </source>
</reference>
<evidence type="ECO:0000256" key="3">
    <source>
        <dbReference type="SAM" id="MobiDB-lite"/>
    </source>
</evidence>
<evidence type="ECO:0000256" key="1">
    <source>
        <dbReference type="ARBA" id="ARBA00010285"/>
    </source>
</evidence>
<dbReference type="RefSeq" id="WP_153345993.1">
    <property type="nucleotide sequence ID" value="NZ_WIVE01000064.1"/>
</dbReference>
<feature type="domain" description="Dinitrogenase iron-molybdenum cofactor biosynthesis" evidence="4">
    <location>
        <begin position="46"/>
        <end position="147"/>
    </location>
</feature>
<evidence type="ECO:0000256" key="2">
    <source>
        <dbReference type="ARBA" id="ARBA00023231"/>
    </source>
</evidence>
<gene>
    <name evidence="5" type="primary">nifX</name>
    <name evidence="5" type="ORF">GHC57_15770</name>
</gene>
<sequence length="182" mass="19123">MTAMRRLRLVDGEGGPAAAPSTAGPSSSSQEMPSVKVALATQDMTAVNAHFAGARTLAIFDVSADGWSLVEAVQFEDATAQDGNGHATGEPHEDDRVGSRLAAMEGCTLLFVKAIGGPAAARVVNARIHPVKVQTDEPVETVLERVRTMLNGTPPPWLRKAMTARAAGDAPRTDFMDDDDDA</sequence>
<dbReference type="InterPro" id="IPR036105">
    <property type="entry name" value="DiNase_FeMo-co_biosyn_sf"/>
</dbReference>
<dbReference type="InterPro" id="IPR051840">
    <property type="entry name" value="NifX/NifY_domain"/>
</dbReference>
<dbReference type="InterPro" id="IPR034169">
    <property type="entry name" value="NifX-like"/>
</dbReference>
<dbReference type="AlphaFoldDB" id="A0A7X1ZG67"/>
<feature type="region of interest" description="Disordered" evidence="3">
    <location>
        <begin position="1"/>
        <end position="34"/>
    </location>
</feature>
<dbReference type="OrthoDB" id="9797941at2"/>
<dbReference type="Proteomes" id="UP000434582">
    <property type="component" value="Unassembled WGS sequence"/>
</dbReference>
<dbReference type="EMBL" id="WIVE01000064">
    <property type="protein sequence ID" value="MQX37978.1"/>
    <property type="molecule type" value="Genomic_DNA"/>
</dbReference>
<keyword evidence="2" id="KW-0535">Nitrogen fixation</keyword>
<dbReference type="Gene3D" id="3.30.420.130">
    <property type="entry name" value="Dinitrogenase iron-molybdenum cofactor biosynthesis domain"/>
    <property type="match status" value="1"/>
</dbReference>
<comment type="similarity">
    <text evidence="1">Belongs to the NifX/NifY family.</text>
</comment>
<dbReference type="CDD" id="cd00853">
    <property type="entry name" value="NifX"/>
    <property type="match status" value="1"/>
</dbReference>